<evidence type="ECO:0000313" key="2">
    <source>
        <dbReference type="EMBL" id="WAH41981.1"/>
    </source>
</evidence>
<accession>A0ABY6ZIP0</accession>
<sequence length="51" mass="5088">MKVRKLVICGGITLLLATGCVPGVQNATNNAGNTMGSAANTVGNATRNVSQ</sequence>
<dbReference type="Proteomes" id="UP001164761">
    <property type="component" value="Chromosome"/>
</dbReference>
<proteinExistence type="predicted"/>
<keyword evidence="3" id="KW-1185">Reference proteome</keyword>
<gene>
    <name evidence="2" type="ORF">NZD89_00145</name>
</gene>
<name>A0ABY6ZIP0_9BACL</name>
<reference evidence="2" key="1">
    <citation type="submission" date="2022-08" db="EMBL/GenBank/DDBJ databases">
        <title>Alicyclobacillus fastidiosus DSM 17978, complete genome.</title>
        <authorList>
            <person name="Wang Q."/>
            <person name="Cai R."/>
            <person name="Wang Z."/>
        </authorList>
    </citation>
    <scope>NUCLEOTIDE SEQUENCE</scope>
    <source>
        <strain evidence="2">DSM 17978</strain>
    </source>
</reference>
<feature type="region of interest" description="Disordered" evidence="1">
    <location>
        <begin position="32"/>
        <end position="51"/>
    </location>
</feature>
<evidence type="ECO:0000313" key="3">
    <source>
        <dbReference type="Proteomes" id="UP001164761"/>
    </source>
</evidence>
<organism evidence="2 3">
    <name type="scientific">Alicyclobacillus fastidiosus</name>
    <dbReference type="NCBI Taxonomy" id="392011"/>
    <lineage>
        <taxon>Bacteria</taxon>
        <taxon>Bacillati</taxon>
        <taxon>Bacillota</taxon>
        <taxon>Bacilli</taxon>
        <taxon>Bacillales</taxon>
        <taxon>Alicyclobacillaceae</taxon>
        <taxon>Alicyclobacillus</taxon>
    </lineage>
</organism>
<protein>
    <submittedName>
        <fullName evidence="2">Uncharacterized protein</fullName>
    </submittedName>
</protein>
<dbReference type="RefSeq" id="WP_268005880.1">
    <property type="nucleotide sequence ID" value="NZ_BSUT01000001.1"/>
</dbReference>
<evidence type="ECO:0000256" key="1">
    <source>
        <dbReference type="SAM" id="MobiDB-lite"/>
    </source>
</evidence>
<dbReference type="EMBL" id="CP104067">
    <property type="protein sequence ID" value="WAH41981.1"/>
    <property type="molecule type" value="Genomic_DNA"/>
</dbReference>
<dbReference type="PROSITE" id="PS51257">
    <property type="entry name" value="PROKAR_LIPOPROTEIN"/>
    <property type="match status" value="1"/>
</dbReference>